<sequence>MVRVTASATALAVVLLAMGALPATAHEHPSGITDLVTPSVVRVEAGQRVDITLLDHVSEVVKVKRSYDVPVGSGTGIIVNPEGAVVTLTRVVKSDQNAAIYAANRIFADHHKVKVPADFAKHTVKDDILNHHLQSCYTPEKDTSACIVEVTPTITIFPNINPPDPKGYGAVLTLAGDKPDAPAVLTPVGRADGGVGLPTAPLADKVPDQEGAPTSIAGFLGKPAADVKITTEIAHLGKGGAAGEGGRPFSDPQKKVDEPVKLGALADKGLLGAPVIGDKDGHVVGMLIGGGKDARMIGVREISTTLTKANVPPRRGVVDAAFEHALARFHTKYYAEATPGFQHVLELYPGHTVAAEHLKTSLAKRGTAEDAGTKRVAAQPVKTTTPLWPYIAAAAAVLLLAALAGAFLLWRRRRTPGEPVPPPAVTTPPPPLAHTPVPYDEGAHETVVVRRSQLQEALQQQPQPVLTAQEATFCTACGAKLGRGHRFCGFCGHPSET</sequence>
<keyword evidence="2" id="KW-0732">Signal</keyword>
<feature type="signal peptide" evidence="2">
    <location>
        <begin position="1"/>
        <end position="25"/>
    </location>
</feature>
<keyword evidence="1" id="KW-0812">Transmembrane</keyword>
<dbReference type="EMBL" id="JACDUR010000001">
    <property type="protein sequence ID" value="MBA2889322.1"/>
    <property type="molecule type" value="Genomic_DNA"/>
</dbReference>
<dbReference type="InterPro" id="IPR009003">
    <property type="entry name" value="Peptidase_S1_PA"/>
</dbReference>
<dbReference type="Proteomes" id="UP000530928">
    <property type="component" value="Unassembled WGS sequence"/>
</dbReference>
<comment type="caution">
    <text evidence="3">The sequence shown here is derived from an EMBL/GenBank/DDBJ whole genome shotgun (WGS) entry which is preliminary data.</text>
</comment>
<name>A0A7W0CE28_9ACTN</name>
<reference evidence="3 4" key="1">
    <citation type="submission" date="2020-07" db="EMBL/GenBank/DDBJ databases">
        <title>Genomic Encyclopedia of Type Strains, Phase IV (KMG-IV): sequencing the most valuable type-strain genomes for metagenomic binning, comparative biology and taxonomic classification.</title>
        <authorList>
            <person name="Goeker M."/>
        </authorList>
    </citation>
    <scope>NUCLEOTIDE SEQUENCE [LARGE SCALE GENOMIC DNA]</scope>
    <source>
        <strain evidence="3 4">DSM 45533</strain>
    </source>
</reference>
<evidence type="ECO:0000256" key="1">
    <source>
        <dbReference type="SAM" id="Phobius"/>
    </source>
</evidence>
<organism evidence="3 4">
    <name type="scientific">Nonomuraea soli</name>
    <dbReference type="NCBI Taxonomy" id="1032476"/>
    <lineage>
        <taxon>Bacteria</taxon>
        <taxon>Bacillati</taxon>
        <taxon>Actinomycetota</taxon>
        <taxon>Actinomycetes</taxon>
        <taxon>Streptosporangiales</taxon>
        <taxon>Streptosporangiaceae</taxon>
        <taxon>Nonomuraea</taxon>
    </lineage>
</organism>
<gene>
    <name evidence="3" type="ORF">HNR30_000657</name>
</gene>
<keyword evidence="1" id="KW-0472">Membrane</keyword>
<evidence type="ECO:0000313" key="3">
    <source>
        <dbReference type="EMBL" id="MBA2889322.1"/>
    </source>
</evidence>
<dbReference type="InterPro" id="IPR043504">
    <property type="entry name" value="Peptidase_S1_PA_chymotrypsin"/>
</dbReference>
<dbReference type="Gene3D" id="2.40.10.10">
    <property type="entry name" value="Trypsin-like serine proteases"/>
    <property type="match status" value="1"/>
</dbReference>
<dbReference type="SUPFAM" id="SSF50494">
    <property type="entry name" value="Trypsin-like serine proteases"/>
    <property type="match status" value="1"/>
</dbReference>
<dbReference type="AlphaFoldDB" id="A0A7W0CE28"/>
<accession>A0A7W0CE28</accession>
<evidence type="ECO:0000313" key="4">
    <source>
        <dbReference type="Proteomes" id="UP000530928"/>
    </source>
</evidence>
<dbReference type="RefSeq" id="WP_181608124.1">
    <property type="nucleotide sequence ID" value="NZ_BAABAM010000001.1"/>
</dbReference>
<proteinExistence type="predicted"/>
<evidence type="ECO:0008006" key="5">
    <source>
        <dbReference type="Google" id="ProtNLM"/>
    </source>
</evidence>
<feature type="chain" id="PRO_5031076096" description="Zinc ribbon domain-containing protein" evidence="2">
    <location>
        <begin position="26"/>
        <end position="497"/>
    </location>
</feature>
<keyword evidence="4" id="KW-1185">Reference proteome</keyword>
<feature type="transmembrane region" description="Helical" evidence="1">
    <location>
        <begin position="387"/>
        <end position="410"/>
    </location>
</feature>
<evidence type="ECO:0000256" key="2">
    <source>
        <dbReference type="SAM" id="SignalP"/>
    </source>
</evidence>
<keyword evidence="1" id="KW-1133">Transmembrane helix</keyword>
<protein>
    <recommendedName>
        <fullName evidence="5">Zinc ribbon domain-containing protein</fullName>
    </recommendedName>
</protein>